<sequence>MKALPLFLLIILMASCGEPEARRPLSVRSATFLKESVERNKAKLSQEQAYIKKLIERDSVLDFIASKDGFWYAYKSKNDQVIETAQPEDLVTFSYEISNLDQQVLYSKNTLGVITYKVDKEELFQGLRSAIKLMKPDETIFCYFPSELAYGYTGDQDKITSNQPIACEITLHSIKKETQKQ</sequence>
<feature type="domain" description="PPIase FKBP-type" evidence="5">
    <location>
        <begin position="88"/>
        <end position="175"/>
    </location>
</feature>
<dbReference type="RefSeq" id="WP_008241314.1">
    <property type="nucleotide sequence ID" value="NZ_AJJU01000037.1"/>
</dbReference>
<dbReference type="InterPro" id="IPR001179">
    <property type="entry name" value="PPIase_FKBP_dom"/>
</dbReference>
<evidence type="ECO:0000313" key="6">
    <source>
        <dbReference type="EMBL" id="EID72392.1"/>
    </source>
</evidence>
<keyword evidence="3 4" id="KW-0413">Isomerase</keyword>
<keyword evidence="7" id="KW-1185">Reference proteome</keyword>
<dbReference type="Proteomes" id="UP000005938">
    <property type="component" value="Unassembled WGS sequence"/>
</dbReference>
<dbReference type="InterPro" id="IPR046357">
    <property type="entry name" value="PPIase_dom_sf"/>
</dbReference>
<dbReference type="AlphaFoldDB" id="I0W7M6"/>
<evidence type="ECO:0000259" key="5">
    <source>
        <dbReference type="PROSITE" id="PS50059"/>
    </source>
</evidence>
<keyword evidence="2 3" id="KW-0697">Rotamase</keyword>
<accession>I0W7M6</accession>
<comment type="catalytic activity">
    <reaction evidence="1 3 4">
        <text>[protein]-peptidylproline (omega=180) = [protein]-peptidylproline (omega=0)</text>
        <dbReference type="Rhea" id="RHEA:16237"/>
        <dbReference type="Rhea" id="RHEA-COMP:10747"/>
        <dbReference type="Rhea" id="RHEA-COMP:10748"/>
        <dbReference type="ChEBI" id="CHEBI:83833"/>
        <dbReference type="ChEBI" id="CHEBI:83834"/>
        <dbReference type="EC" id="5.2.1.8"/>
    </reaction>
</comment>
<dbReference type="OrthoDB" id="1093155at2"/>
<evidence type="ECO:0000256" key="3">
    <source>
        <dbReference type="PROSITE-ProRule" id="PRU00277"/>
    </source>
</evidence>
<dbReference type="STRING" id="946077.W5A_12831"/>
<evidence type="ECO:0000256" key="1">
    <source>
        <dbReference type="ARBA" id="ARBA00000971"/>
    </source>
</evidence>
<protein>
    <recommendedName>
        <fullName evidence="4">Peptidyl-prolyl cis-trans isomerase</fullName>
        <ecNumber evidence="4">5.2.1.8</ecNumber>
    </recommendedName>
</protein>
<evidence type="ECO:0000256" key="4">
    <source>
        <dbReference type="RuleBase" id="RU003915"/>
    </source>
</evidence>
<dbReference type="EMBL" id="AJJU01000037">
    <property type="protein sequence ID" value="EID72392.1"/>
    <property type="molecule type" value="Genomic_DNA"/>
</dbReference>
<organism evidence="6 7">
    <name type="scientific">Imtechella halotolerans K1</name>
    <dbReference type="NCBI Taxonomy" id="946077"/>
    <lineage>
        <taxon>Bacteria</taxon>
        <taxon>Pseudomonadati</taxon>
        <taxon>Bacteroidota</taxon>
        <taxon>Flavobacteriia</taxon>
        <taxon>Flavobacteriales</taxon>
        <taxon>Flavobacteriaceae</taxon>
        <taxon>Imtechella</taxon>
    </lineage>
</organism>
<dbReference type="EC" id="5.2.1.8" evidence="4"/>
<comment type="similarity">
    <text evidence="4">Belongs to the FKBP-type PPIase family.</text>
</comment>
<dbReference type="Gene3D" id="3.10.50.40">
    <property type="match status" value="1"/>
</dbReference>
<evidence type="ECO:0000256" key="2">
    <source>
        <dbReference type="ARBA" id="ARBA00023110"/>
    </source>
</evidence>
<dbReference type="InterPro" id="IPR019869">
    <property type="entry name" value="Motility-assoc_PPIase_GldI"/>
</dbReference>
<dbReference type="eggNOG" id="COG0544">
    <property type="taxonomic scope" value="Bacteria"/>
</dbReference>
<gene>
    <name evidence="6" type="ORF">W5A_12831</name>
</gene>
<reference evidence="6 7" key="1">
    <citation type="journal article" date="2012" name="J. Bacteriol.">
        <title>Genome Sequence of the Halotolerant Bacterium Imtechella halotolerans K1T.</title>
        <authorList>
            <person name="Kumar S."/>
            <person name="Vikram S."/>
            <person name="Subramanian S."/>
            <person name="Raghava G.P."/>
            <person name="Pinnaka A.K."/>
        </authorList>
    </citation>
    <scope>NUCLEOTIDE SEQUENCE [LARGE SCALE GENOMIC DNA]</scope>
    <source>
        <strain evidence="6 7">K1</strain>
    </source>
</reference>
<dbReference type="Pfam" id="PF00254">
    <property type="entry name" value="FKBP_C"/>
    <property type="match status" value="1"/>
</dbReference>
<comment type="caution">
    <text evidence="6">The sequence shown here is derived from an EMBL/GenBank/DDBJ whole genome shotgun (WGS) entry which is preliminary data.</text>
</comment>
<dbReference type="GO" id="GO:0003755">
    <property type="term" value="F:peptidyl-prolyl cis-trans isomerase activity"/>
    <property type="evidence" value="ECO:0007669"/>
    <property type="project" value="UniProtKB-UniRule"/>
</dbReference>
<proteinExistence type="inferred from homology"/>
<dbReference type="PROSITE" id="PS51257">
    <property type="entry name" value="PROKAR_LIPOPROTEIN"/>
    <property type="match status" value="1"/>
</dbReference>
<evidence type="ECO:0000313" key="7">
    <source>
        <dbReference type="Proteomes" id="UP000005938"/>
    </source>
</evidence>
<dbReference type="NCBIfam" id="TIGR03516">
    <property type="entry name" value="ppisom_GldI"/>
    <property type="match status" value="1"/>
</dbReference>
<name>I0W7M6_9FLAO</name>
<dbReference type="PROSITE" id="PS50059">
    <property type="entry name" value="FKBP_PPIASE"/>
    <property type="match status" value="1"/>
</dbReference>
<dbReference type="SUPFAM" id="SSF54534">
    <property type="entry name" value="FKBP-like"/>
    <property type="match status" value="1"/>
</dbReference>